<dbReference type="InterPro" id="IPR011250">
    <property type="entry name" value="OMP/PagP_B-barrel"/>
</dbReference>
<sequence>MKKSFSCFTGWVLISAIAMGQSQNTAINPVPVKEHYTVSGGLLGAYNYSQLRVSDNDNVKYDWRSGWAAGLWVNFSVSNNFSIEPQVAYKSLEYKSDETAFFNNGTVDYISVPVLFKFHFGRNLALLLGPEFDFATKVEDDNNTYDKEDITNTSINGTAGLELFPHGRFSVYVRYFHGFTDMNDADNSNTVGEFYNQGVQAGLKFKLFGKHILADTDGDGIKDKDDKCPGVVGLTRYNGCPIPDTDGDGVNDEQDKCPNQTGLAKYQGCPIPDTDGDGINDEQDKCPNQAGVADYQGCPIPDTDGDGVKDDVDKCPNQAGLEKYQGCPIPDSDGDGINDEEDRCPNEPGVPEMKGCKAIEKFEANRVTFATGKSVLTPQGKKELDIVIAFIQRAPEGLKISLVGHTDSTGSDKINVPLSQARADAAKAYLVSKGIDQSRIATEGHGSSEPVASNKTKAGKTLNRRVEVTIQ</sequence>
<dbReference type="InterPro" id="IPR050330">
    <property type="entry name" value="Bact_OuterMem_StrucFunc"/>
</dbReference>
<comment type="caution">
    <text evidence="14">The sequence shown here is derived from an EMBL/GenBank/DDBJ whole genome shotgun (WGS) entry which is preliminary data.</text>
</comment>
<dbReference type="RefSeq" id="WP_081200513.1">
    <property type="nucleotide sequence ID" value="NZ_FOCZ01000008.1"/>
</dbReference>
<keyword evidence="2" id="KW-0813">Transport</keyword>
<evidence type="ECO:0000256" key="4">
    <source>
        <dbReference type="ARBA" id="ARBA00022692"/>
    </source>
</evidence>
<dbReference type="GO" id="GO:0007155">
    <property type="term" value="P:cell adhesion"/>
    <property type="evidence" value="ECO:0007669"/>
    <property type="project" value="InterPro"/>
</dbReference>
<evidence type="ECO:0000259" key="13">
    <source>
        <dbReference type="PROSITE" id="PS51123"/>
    </source>
</evidence>
<dbReference type="PANTHER" id="PTHR30329">
    <property type="entry name" value="STATOR ELEMENT OF FLAGELLAR MOTOR COMPLEX"/>
    <property type="match status" value="1"/>
</dbReference>
<dbReference type="GO" id="GO:0006811">
    <property type="term" value="P:monoatomic ion transport"/>
    <property type="evidence" value="ECO:0007669"/>
    <property type="project" value="UniProtKB-KW"/>
</dbReference>
<dbReference type="InterPro" id="IPR025665">
    <property type="entry name" value="Beta-barrel_OMP_2"/>
</dbReference>
<dbReference type="Pfam" id="PF13568">
    <property type="entry name" value="OMP_b-brl_2"/>
    <property type="match status" value="1"/>
</dbReference>
<evidence type="ECO:0000256" key="1">
    <source>
        <dbReference type="ARBA" id="ARBA00004571"/>
    </source>
</evidence>
<dbReference type="InterPro" id="IPR006665">
    <property type="entry name" value="OmpA-like"/>
</dbReference>
<dbReference type="GO" id="GO:0015288">
    <property type="term" value="F:porin activity"/>
    <property type="evidence" value="ECO:0007669"/>
    <property type="project" value="UniProtKB-KW"/>
</dbReference>
<dbReference type="InterPro" id="IPR028974">
    <property type="entry name" value="TSP_type-3_rpt"/>
</dbReference>
<dbReference type="Pfam" id="PF02412">
    <property type="entry name" value="TSP_3"/>
    <property type="match status" value="5"/>
</dbReference>
<dbReference type="GO" id="GO:0009279">
    <property type="term" value="C:cell outer membrane"/>
    <property type="evidence" value="ECO:0007669"/>
    <property type="project" value="UniProtKB-SubCell"/>
</dbReference>
<dbReference type="CDD" id="cd07185">
    <property type="entry name" value="OmpA_C-like"/>
    <property type="match status" value="1"/>
</dbReference>
<dbReference type="SUPFAM" id="SSF56925">
    <property type="entry name" value="OMPA-like"/>
    <property type="match status" value="1"/>
</dbReference>
<keyword evidence="9" id="KW-0998">Cell outer membrane</keyword>
<feature type="domain" description="OmpA-like" evidence="13">
    <location>
        <begin position="360"/>
        <end position="471"/>
    </location>
</feature>
<evidence type="ECO:0000256" key="12">
    <source>
        <dbReference type="SAM" id="SignalP"/>
    </source>
</evidence>
<evidence type="ECO:0000313" key="15">
    <source>
        <dbReference type="Proteomes" id="UP000192610"/>
    </source>
</evidence>
<feature type="region of interest" description="Disordered" evidence="11">
    <location>
        <begin position="441"/>
        <end position="463"/>
    </location>
</feature>
<dbReference type="STRING" id="354355.SAMN05660816_04399"/>
<evidence type="ECO:0000256" key="5">
    <source>
        <dbReference type="ARBA" id="ARBA00022729"/>
    </source>
</evidence>
<evidence type="ECO:0000256" key="7">
    <source>
        <dbReference type="ARBA" id="ARBA00023114"/>
    </source>
</evidence>
<keyword evidence="3" id="KW-1134">Transmembrane beta strand</keyword>
<dbReference type="OrthoDB" id="1522982at2"/>
<evidence type="ECO:0000256" key="8">
    <source>
        <dbReference type="ARBA" id="ARBA00023136"/>
    </source>
</evidence>
<evidence type="ECO:0000256" key="11">
    <source>
        <dbReference type="SAM" id="MobiDB-lite"/>
    </source>
</evidence>
<dbReference type="InterPro" id="IPR003367">
    <property type="entry name" value="Thrombospondin_3-like_rpt"/>
</dbReference>
<dbReference type="InterPro" id="IPR006664">
    <property type="entry name" value="OMP_bac"/>
</dbReference>
<keyword evidence="7" id="KW-0626">Porin</keyword>
<evidence type="ECO:0000256" key="2">
    <source>
        <dbReference type="ARBA" id="ARBA00022448"/>
    </source>
</evidence>
<dbReference type="AlphaFoldDB" id="A0A1V9ESK3"/>
<dbReference type="PANTHER" id="PTHR30329:SF21">
    <property type="entry name" value="LIPOPROTEIN YIAD-RELATED"/>
    <property type="match status" value="1"/>
</dbReference>
<name>A0A1V9ESK3_9BACT</name>
<keyword evidence="8 10" id="KW-0472">Membrane</keyword>
<feature type="chain" id="PRO_5010721588" description="OmpA-like domain-containing protein" evidence="12">
    <location>
        <begin position="21"/>
        <end position="471"/>
    </location>
</feature>
<dbReference type="Proteomes" id="UP000192610">
    <property type="component" value="Unassembled WGS sequence"/>
</dbReference>
<evidence type="ECO:0000256" key="3">
    <source>
        <dbReference type="ARBA" id="ARBA00022452"/>
    </source>
</evidence>
<evidence type="ECO:0000256" key="10">
    <source>
        <dbReference type="PROSITE-ProRule" id="PRU00473"/>
    </source>
</evidence>
<dbReference type="SUPFAM" id="SSF103647">
    <property type="entry name" value="TSP type-3 repeat"/>
    <property type="match status" value="1"/>
</dbReference>
<dbReference type="Gene3D" id="4.10.1080.10">
    <property type="entry name" value="TSP type-3 repeat"/>
    <property type="match status" value="1"/>
</dbReference>
<keyword evidence="5 12" id="KW-0732">Signal</keyword>
<protein>
    <recommendedName>
        <fullName evidence="13">OmpA-like domain-containing protein</fullName>
    </recommendedName>
</protein>
<dbReference type="Gene3D" id="3.30.1330.60">
    <property type="entry name" value="OmpA-like domain"/>
    <property type="match status" value="1"/>
</dbReference>
<dbReference type="PROSITE" id="PS51123">
    <property type="entry name" value="OMPA_2"/>
    <property type="match status" value="1"/>
</dbReference>
<dbReference type="InterPro" id="IPR036737">
    <property type="entry name" value="OmpA-like_sf"/>
</dbReference>
<keyword evidence="15" id="KW-1185">Reference proteome</keyword>
<accession>A0A1V9ESK3</accession>
<dbReference type="EMBL" id="LVXG01000016">
    <property type="protein sequence ID" value="OQP49022.1"/>
    <property type="molecule type" value="Genomic_DNA"/>
</dbReference>
<keyword evidence="6" id="KW-0406">Ion transport</keyword>
<evidence type="ECO:0000256" key="6">
    <source>
        <dbReference type="ARBA" id="ARBA00023065"/>
    </source>
</evidence>
<reference evidence="15" key="1">
    <citation type="submission" date="2016-04" db="EMBL/GenBank/DDBJ databases">
        <authorList>
            <person name="Chen L."/>
            <person name="Zhuang W."/>
            <person name="Wang G."/>
        </authorList>
    </citation>
    <scope>NUCLEOTIDE SEQUENCE [LARGE SCALE GENOMIC DNA]</scope>
    <source>
        <strain evidence="15">17621</strain>
    </source>
</reference>
<dbReference type="PROSITE" id="PS01068">
    <property type="entry name" value="OMPA_1"/>
    <property type="match status" value="1"/>
</dbReference>
<proteinExistence type="predicted"/>
<keyword evidence="4" id="KW-0812">Transmembrane</keyword>
<organism evidence="14 15">
    <name type="scientific">Niastella yeongjuensis</name>
    <dbReference type="NCBI Taxonomy" id="354355"/>
    <lineage>
        <taxon>Bacteria</taxon>
        <taxon>Pseudomonadati</taxon>
        <taxon>Bacteroidota</taxon>
        <taxon>Chitinophagia</taxon>
        <taxon>Chitinophagales</taxon>
        <taxon>Chitinophagaceae</taxon>
        <taxon>Niastella</taxon>
    </lineage>
</organism>
<dbReference type="GO" id="GO:0005509">
    <property type="term" value="F:calcium ion binding"/>
    <property type="evidence" value="ECO:0007669"/>
    <property type="project" value="InterPro"/>
</dbReference>
<dbReference type="SUPFAM" id="SSF103088">
    <property type="entry name" value="OmpA-like"/>
    <property type="match status" value="1"/>
</dbReference>
<evidence type="ECO:0000256" key="9">
    <source>
        <dbReference type="ARBA" id="ARBA00023237"/>
    </source>
</evidence>
<gene>
    <name evidence="14" type="ORF">A4H97_29510</name>
</gene>
<dbReference type="PRINTS" id="PR01021">
    <property type="entry name" value="OMPADOMAIN"/>
</dbReference>
<dbReference type="InterPro" id="IPR006690">
    <property type="entry name" value="OMPA-like_CS"/>
</dbReference>
<feature type="signal peptide" evidence="12">
    <location>
        <begin position="1"/>
        <end position="20"/>
    </location>
</feature>
<dbReference type="Pfam" id="PF00691">
    <property type="entry name" value="OmpA"/>
    <property type="match status" value="1"/>
</dbReference>
<evidence type="ECO:0000313" key="14">
    <source>
        <dbReference type="EMBL" id="OQP49022.1"/>
    </source>
</evidence>
<comment type="subcellular location">
    <subcellularLocation>
        <location evidence="1">Cell outer membrane</location>
        <topology evidence="1">Multi-pass membrane protein</topology>
    </subcellularLocation>
</comment>
<dbReference type="GO" id="GO:0046930">
    <property type="term" value="C:pore complex"/>
    <property type="evidence" value="ECO:0007669"/>
    <property type="project" value="UniProtKB-KW"/>
</dbReference>